<protein>
    <submittedName>
        <fullName evidence="1">F-box/LRR-repeat protein</fullName>
    </submittedName>
</protein>
<sequence>MEGRKWEEMNMDCLVNVFGRVGIESLLLDVPFVCKSWYKATLSPLCWQTLVFPSMSHFDSFTHRVLMWVYETKCKGDEEVEYQVFTPLHVTRFVKFVVNRSCRSATTVVLPSYHLTEDALEYVAEECPNIRTLMVPYEFPVCGLPIPHRPFFAHFCKIPNLVSNWKNLKHLSLAVSLRLKELFTEISVHCKNFESLAIPDAFISKDEVLAIVNLLPNIKYLDMRKASIQKEHLVKILHGCKELVHFDVSDCFGFDAEDDEILKLASHIRTFECQGSIFVDLEVMEELAAYHAMSQHFLL</sequence>
<dbReference type="Proteomes" id="UP001060215">
    <property type="component" value="Chromosome 5"/>
</dbReference>
<keyword evidence="2" id="KW-1185">Reference proteome</keyword>
<name>A0ACC0HCU2_9ERIC</name>
<accession>A0ACC0HCU2</accession>
<gene>
    <name evidence="1" type="ORF">LOK49_LG06G02380</name>
</gene>
<reference evidence="1 2" key="1">
    <citation type="journal article" date="2022" name="Plant J.">
        <title>Chromosome-level genome of Camellia lanceoleosa provides a valuable resource for understanding genome evolution and self-incompatibility.</title>
        <authorList>
            <person name="Gong W."/>
            <person name="Xiao S."/>
            <person name="Wang L."/>
            <person name="Liao Z."/>
            <person name="Chang Y."/>
            <person name="Mo W."/>
            <person name="Hu G."/>
            <person name="Li W."/>
            <person name="Zhao G."/>
            <person name="Zhu H."/>
            <person name="Hu X."/>
            <person name="Ji K."/>
            <person name="Xiang X."/>
            <person name="Song Q."/>
            <person name="Yuan D."/>
            <person name="Jin S."/>
            <person name="Zhang L."/>
        </authorList>
    </citation>
    <scope>NUCLEOTIDE SEQUENCE [LARGE SCALE GENOMIC DNA]</scope>
    <source>
        <strain evidence="1">SQ_2022a</strain>
    </source>
</reference>
<evidence type="ECO:0000313" key="1">
    <source>
        <dbReference type="EMBL" id="KAI8011035.1"/>
    </source>
</evidence>
<comment type="caution">
    <text evidence="1">The sequence shown here is derived from an EMBL/GenBank/DDBJ whole genome shotgun (WGS) entry which is preliminary data.</text>
</comment>
<organism evidence="1 2">
    <name type="scientific">Camellia lanceoleosa</name>
    <dbReference type="NCBI Taxonomy" id="1840588"/>
    <lineage>
        <taxon>Eukaryota</taxon>
        <taxon>Viridiplantae</taxon>
        <taxon>Streptophyta</taxon>
        <taxon>Embryophyta</taxon>
        <taxon>Tracheophyta</taxon>
        <taxon>Spermatophyta</taxon>
        <taxon>Magnoliopsida</taxon>
        <taxon>eudicotyledons</taxon>
        <taxon>Gunneridae</taxon>
        <taxon>Pentapetalae</taxon>
        <taxon>asterids</taxon>
        <taxon>Ericales</taxon>
        <taxon>Theaceae</taxon>
        <taxon>Camellia</taxon>
    </lineage>
</organism>
<dbReference type="EMBL" id="CM045762">
    <property type="protein sequence ID" value="KAI8011035.1"/>
    <property type="molecule type" value="Genomic_DNA"/>
</dbReference>
<proteinExistence type="predicted"/>
<evidence type="ECO:0000313" key="2">
    <source>
        <dbReference type="Proteomes" id="UP001060215"/>
    </source>
</evidence>